<accession>M5G528</accession>
<dbReference type="GeneID" id="63683685"/>
<proteinExistence type="predicted"/>
<protein>
    <submittedName>
        <fullName evidence="2">Uncharacterized protein</fullName>
    </submittedName>
</protein>
<evidence type="ECO:0000256" key="1">
    <source>
        <dbReference type="SAM" id="MobiDB-lite"/>
    </source>
</evidence>
<name>M5G528_DACPD</name>
<keyword evidence="3" id="KW-1185">Reference proteome</keyword>
<dbReference type="AlphaFoldDB" id="M5G528"/>
<gene>
    <name evidence="2" type="ORF">DACRYDRAFT_108290</name>
</gene>
<reference evidence="2 3" key="1">
    <citation type="journal article" date="2012" name="Science">
        <title>The Paleozoic origin of enzymatic lignin decomposition reconstructed from 31 fungal genomes.</title>
        <authorList>
            <person name="Floudas D."/>
            <person name="Binder M."/>
            <person name="Riley R."/>
            <person name="Barry K."/>
            <person name="Blanchette R.A."/>
            <person name="Henrissat B."/>
            <person name="Martinez A.T."/>
            <person name="Otillar R."/>
            <person name="Spatafora J.W."/>
            <person name="Yadav J.S."/>
            <person name="Aerts A."/>
            <person name="Benoit I."/>
            <person name="Boyd A."/>
            <person name="Carlson A."/>
            <person name="Copeland A."/>
            <person name="Coutinho P.M."/>
            <person name="de Vries R.P."/>
            <person name="Ferreira P."/>
            <person name="Findley K."/>
            <person name="Foster B."/>
            <person name="Gaskell J."/>
            <person name="Glotzer D."/>
            <person name="Gorecki P."/>
            <person name="Heitman J."/>
            <person name="Hesse C."/>
            <person name="Hori C."/>
            <person name="Igarashi K."/>
            <person name="Jurgens J.A."/>
            <person name="Kallen N."/>
            <person name="Kersten P."/>
            <person name="Kohler A."/>
            <person name="Kuees U."/>
            <person name="Kumar T.K.A."/>
            <person name="Kuo A."/>
            <person name="LaButti K."/>
            <person name="Larrondo L.F."/>
            <person name="Lindquist E."/>
            <person name="Ling A."/>
            <person name="Lombard V."/>
            <person name="Lucas S."/>
            <person name="Lundell T."/>
            <person name="Martin R."/>
            <person name="McLaughlin D.J."/>
            <person name="Morgenstern I."/>
            <person name="Morin E."/>
            <person name="Murat C."/>
            <person name="Nagy L.G."/>
            <person name="Nolan M."/>
            <person name="Ohm R.A."/>
            <person name="Patyshakuliyeva A."/>
            <person name="Rokas A."/>
            <person name="Ruiz-Duenas F.J."/>
            <person name="Sabat G."/>
            <person name="Salamov A."/>
            <person name="Samejima M."/>
            <person name="Schmutz J."/>
            <person name="Slot J.C."/>
            <person name="St John F."/>
            <person name="Stenlid J."/>
            <person name="Sun H."/>
            <person name="Sun S."/>
            <person name="Syed K."/>
            <person name="Tsang A."/>
            <person name="Wiebenga A."/>
            <person name="Young D."/>
            <person name="Pisabarro A."/>
            <person name="Eastwood D.C."/>
            <person name="Martin F."/>
            <person name="Cullen D."/>
            <person name="Grigoriev I.V."/>
            <person name="Hibbett D.S."/>
        </authorList>
    </citation>
    <scope>NUCLEOTIDE SEQUENCE [LARGE SCALE GENOMIC DNA]</scope>
    <source>
        <strain evidence="2 3">DJM-731 SS1</strain>
    </source>
</reference>
<dbReference type="Proteomes" id="UP000030653">
    <property type="component" value="Unassembled WGS sequence"/>
</dbReference>
<organism evidence="2 3">
    <name type="scientific">Dacryopinax primogenitus (strain DJM 731)</name>
    <name type="common">Brown rot fungus</name>
    <dbReference type="NCBI Taxonomy" id="1858805"/>
    <lineage>
        <taxon>Eukaryota</taxon>
        <taxon>Fungi</taxon>
        <taxon>Dikarya</taxon>
        <taxon>Basidiomycota</taxon>
        <taxon>Agaricomycotina</taxon>
        <taxon>Dacrymycetes</taxon>
        <taxon>Dacrymycetales</taxon>
        <taxon>Dacrymycetaceae</taxon>
        <taxon>Dacryopinax</taxon>
    </lineage>
</organism>
<dbReference type="HOGENOM" id="CLU_860577_0_0_1"/>
<feature type="region of interest" description="Disordered" evidence="1">
    <location>
        <begin position="108"/>
        <end position="136"/>
    </location>
</feature>
<evidence type="ECO:0000313" key="3">
    <source>
        <dbReference type="Proteomes" id="UP000030653"/>
    </source>
</evidence>
<dbReference type="EMBL" id="JH795865">
    <property type="protein sequence ID" value="EJU00947.1"/>
    <property type="molecule type" value="Genomic_DNA"/>
</dbReference>
<evidence type="ECO:0000313" key="2">
    <source>
        <dbReference type="EMBL" id="EJU00947.1"/>
    </source>
</evidence>
<sequence>MAGCRVYPIPAGVRRDDTGARSGENDIVLPFPAPQRNCPKQVTNVVAQGKRADIGGEGAHNHITQVLASLCGKAASALWGDDKVILGSGKPKGTTLCTTESDTINSAVPTSSAKASSASANVSPIQPSSPSLTPLTTSNTSLTILSRSWDSSPGSSFAPPTYSNLPDLMTSDTETDCESTHIHSNLMKSMTTGNYQLASNCSLPLADFISGNKIPTSAIIIDIPKTHTSNVTDILPPYSECLNDGPKYKAPKCLPHAVFKPPGRKKPVFANSKTSKLPKVTRSSITTEDHTHWVREVEEHAVKLSRVRAAMSLMEPRIGRVSA</sequence>
<dbReference type="RefSeq" id="XP_040627844.1">
    <property type="nucleotide sequence ID" value="XM_040768623.1"/>
</dbReference>